<dbReference type="EMBL" id="JBHGVX010000010">
    <property type="protein sequence ID" value="KAL1791914.1"/>
    <property type="molecule type" value="Genomic_DNA"/>
</dbReference>
<reference evidence="2 3" key="1">
    <citation type="submission" date="2024-09" db="EMBL/GenBank/DDBJ databases">
        <title>T2T genomes of carrot and Alternaria dauci and their utility for understanding host-pathogen interaction during carrot leaf blight disease.</title>
        <authorList>
            <person name="Liu W."/>
            <person name="Xu S."/>
            <person name="Ou C."/>
            <person name="Liu X."/>
            <person name="Zhuang F."/>
            <person name="Deng X.W."/>
        </authorList>
    </citation>
    <scope>NUCLEOTIDE SEQUENCE [LARGE SCALE GENOMIC DNA]</scope>
    <source>
        <strain evidence="2 3">A2016</strain>
    </source>
</reference>
<protein>
    <submittedName>
        <fullName evidence="2">Uncharacterized protein</fullName>
    </submittedName>
</protein>
<evidence type="ECO:0000313" key="2">
    <source>
        <dbReference type="EMBL" id="KAL1791914.1"/>
    </source>
</evidence>
<feature type="region of interest" description="Disordered" evidence="1">
    <location>
        <begin position="25"/>
        <end position="49"/>
    </location>
</feature>
<proteinExistence type="predicted"/>
<evidence type="ECO:0000313" key="3">
    <source>
        <dbReference type="Proteomes" id="UP001578633"/>
    </source>
</evidence>
<keyword evidence="3" id="KW-1185">Reference proteome</keyword>
<comment type="caution">
    <text evidence="2">The sequence shown here is derived from an EMBL/GenBank/DDBJ whole genome shotgun (WGS) entry which is preliminary data.</text>
</comment>
<organism evidence="2 3">
    <name type="scientific">Alternaria dauci</name>
    <dbReference type="NCBI Taxonomy" id="48095"/>
    <lineage>
        <taxon>Eukaryota</taxon>
        <taxon>Fungi</taxon>
        <taxon>Dikarya</taxon>
        <taxon>Ascomycota</taxon>
        <taxon>Pezizomycotina</taxon>
        <taxon>Dothideomycetes</taxon>
        <taxon>Pleosporomycetidae</taxon>
        <taxon>Pleosporales</taxon>
        <taxon>Pleosporineae</taxon>
        <taxon>Pleosporaceae</taxon>
        <taxon>Alternaria</taxon>
        <taxon>Alternaria sect. Porri</taxon>
    </lineage>
</organism>
<dbReference type="Proteomes" id="UP001578633">
    <property type="component" value="Chromosome 10"/>
</dbReference>
<dbReference type="GeneID" id="96089987"/>
<sequence length="338" mass="37988">MIPQTSKENSRDDLPVNALAKLLKPSMTTSTPVAPSKPSTGTPSDTSSDIVSRLPAELRHIVYSHLNIPVGGHIWIDCPSDSTCTDTSHIMFHANAKWPMRAHALFGVFQVRRKITNLLYYGDFRRIFAELSTGDIMDYGSRISMGRHLLGVNKAIRTEVMNMVFGCKEVELRCPMHDEAGRILKLHRISPIGTTNHIHLLPSALAHMTSVTIWNCECGMESDCQSLQFIAVNFTNLRHLTYHTQLSFLCLVPAEEVNALAKIFRVVTGTAKKLEILRFAWNEEDSTAVQCWNLKQQEMTRDKPDWDTIALEIQQLVDGLKDKVEANVGLEGPELKHE</sequence>
<feature type="compositionally biased region" description="Low complexity" evidence="1">
    <location>
        <begin position="36"/>
        <end position="48"/>
    </location>
</feature>
<dbReference type="RefSeq" id="XP_069302498.1">
    <property type="nucleotide sequence ID" value="XM_069455805.1"/>
</dbReference>
<evidence type="ECO:0000256" key="1">
    <source>
        <dbReference type="SAM" id="MobiDB-lite"/>
    </source>
</evidence>
<accession>A0ABR3U8G0</accession>
<gene>
    <name evidence="2" type="ORF">ACET3X_009665</name>
</gene>
<name>A0ABR3U8G0_9PLEO</name>